<comment type="caution">
    <text evidence="1">The sequence shown here is derived from an EMBL/GenBank/DDBJ whole genome shotgun (WGS) entry which is preliminary data.</text>
</comment>
<dbReference type="Proteomes" id="UP000642748">
    <property type="component" value="Unassembled WGS sequence"/>
</dbReference>
<dbReference type="AlphaFoldDB" id="A0A8J3QUK4"/>
<sequence length="207" mass="22555">MAEQSEAEALFDFETAAPGATADALGMDATRLGGGVALSMRHDPTQFWSKALGFGFQEPATADLVDEVCDFYRSRSTPVAVLQFAPSALPDGWADIHVRANIQPGSTWVKLARELNASADDAEVRLDPALRVAPVEPGQAASWAATMLRGFGMPEEHLSDMVASLVGRPSWHPYGVWHGDQIVAAATMRVRLGFTVQYERRNWVFRP</sequence>
<evidence type="ECO:0000313" key="1">
    <source>
        <dbReference type="EMBL" id="GIH17088.1"/>
    </source>
</evidence>
<name>A0A8J3QUK4_9ACTN</name>
<organism evidence="1 2">
    <name type="scientific">Rugosimonospora africana</name>
    <dbReference type="NCBI Taxonomy" id="556532"/>
    <lineage>
        <taxon>Bacteria</taxon>
        <taxon>Bacillati</taxon>
        <taxon>Actinomycetota</taxon>
        <taxon>Actinomycetes</taxon>
        <taxon>Micromonosporales</taxon>
        <taxon>Micromonosporaceae</taxon>
        <taxon>Rugosimonospora</taxon>
    </lineage>
</organism>
<proteinExistence type="predicted"/>
<gene>
    <name evidence="1" type="ORF">Raf01_52600</name>
</gene>
<evidence type="ECO:0008006" key="3">
    <source>
        <dbReference type="Google" id="ProtNLM"/>
    </source>
</evidence>
<protein>
    <recommendedName>
        <fullName evidence="3">GNAT family N-acetyltransferase</fullName>
    </recommendedName>
</protein>
<accession>A0A8J3QUK4</accession>
<reference evidence="1" key="1">
    <citation type="submission" date="2021-01" db="EMBL/GenBank/DDBJ databases">
        <title>Whole genome shotgun sequence of Rugosimonospora africana NBRC 104875.</title>
        <authorList>
            <person name="Komaki H."/>
            <person name="Tamura T."/>
        </authorList>
    </citation>
    <scope>NUCLEOTIDE SEQUENCE</scope>
    <source>
        <strain evidence="1">NBRC 104875</strain>
    </source>
</reference>
<keyword evidence="2" id="KW-1185">Reference proteome</keyword>
<dbReference type="EMBL" id="BONZ01000049">
    <property type="protein sequence ID" value="GIH17088.1"/>
    <property type="molecule type" value="Genomic_DNA"/>
</dbReference>
<evidence type="ECO:0000313" key="2">
    <source>
        <dbReference type="Proteomes" id="UP000642748"/>
    </source>
</evidence>